<sequence>MTWLATIIAKALLGGTVLGYMTQISALEATFPGKLKCHLSKILLLCSLLPSSS</sequence>
<dbReference type="Proteomes" id="UP000008063">
    <property type="component" value="Unassembled WGS sequence"/>
</dbReference>
<name>F8QFB8_SERL3</name>
<dbReference type="AlphaFoldDB" id="F8QFB8"/>
<proteinExistence type="predicted"/>
<accession>F8QFB8</accession>
<reference evidence="2" key="1">
    <citation type="journal article" date="2011" name="Science">
        <title>The plant cell wall-decomposing machinery underlies the functional diversity of forest fungi.</title>
        <authorList>
            <person name="Eastwood D.C."/>
            <person name="Floudas D."/>
            <person name="Binder M."/>
            <person name="Majcherczyk A."/>
            <person name="Schneider P."/>
            <person name="Aerts A."/>
            <person name="Asiegbu F.O."/>
            <person name="Baker S.E."/>
            <person name="Barry K."/>
            <person name="Bendiksby M."/>
            <person name="Blumentritt M."/>
            <person name="Coutinho P.M."/>
            <person name="Cullen D."/>
            <person name="de Vries R.P."/>
            <person name="Gathman A."/>
            <person name="Goodell B."/>
            <person name="Henrissat B."/>
            <person name="Ihrmark K."/>
            <person name="Kauserud H."/>
            <person name="Kohler A."/>
            <person name="LaButti K."/>
            <person name="Lapidus A."/>
            <person name="Lavin J.L."/>
            <person name="Lee Y.-H."/>
            <person name="Lindquist E."/>
            <person name="Lilly W."/>
            <person name="Lucas S."/>
            <person name="Morin E."/>
            <person name="Murat C."/>
            <person name="Oguiza J.A."/>
            <person name="Park J."/>
            <person name="Pisabarro A.G."/>
            <person name="Riley R."/>
            <person name="Rosling A."/>
            <person name="Salamov A."/>
            <person name="Schmidt O."/>
            <person name="Schmutz J."/>
            <person name="Skrede I."/>
            <person name="Stenlid J."/>
            <person name="Wiebenga A."/>
            <person name="Xie X."/>
            <person name="Kuees U."/>
            <person name="Hibbett D.S."/>
            <person name="Hoffmeister D."/>
            <person name="Hoegberg N."/>
            <person name="Martin F."/>
            <person name="Grigoriev I.V."/>
            <person name="Watkinson S.C."/>
        </authorList>
    </citation>
    <scope>NUCLEOTIDE SEQUENCE [LARGE SCALE GENOMIC DNA]</scope>
    <source>
        <strain evidence="2">strain S7.3</strain>
    </source>
</reference>
<protein>
    <submittedName>
        <fullName evidence="1">Uncharacterized protein</fullName>
    </submittedName>
</protein>
<dbReference type="InParanoid" id="F8QFB8"/>
<keyword evidence="2" id="KW-1185">Reference proteome</keyword>
<dbReference type="EMBL" id="GL945495">
    <property type="protein sequence ID" value="EGN93077.1"/>
    <property type="molecule type" value="Genomic_DNA"/>
</dbReference>
<dbReference type="HOGENOM" id="CLU_3070126_0_0_1"/>
<evidence type="ECO:0000313" key="2">
    <source>
        <dbReference type="Proteomes" id="UP000008063"/>
    </source>
</evidence>
<organism evidence="2">
    <name type="scientific">Serpula lacrymans var. lacrymans (strain S7.3)</name>
    <name type="common">Dry rot fungus</name>
    <dbReference type="NCBI Taxonomy" id="936435"/>
    <lineage>
        <taxon>Eukaryota</taxon>
        <taxon>Fungi</taxon>
        <taxon>Dikarya</taxon>
        <taxon>Basidiomycota</taxon>
        <taxon>Agaricomycotina</taxon>
        <taxon>Agaricomycetes</taxon>
        <taxon>Agaricomycetidae</taxon>
        <taxon>Boletales</taxon>
        <taxon>Coniophorineae</taxon>
        <taxon>Serpulaceae</taxon>
        <taxon>Serpula</taxon>
    </lineage>
</organism>
<evidence type="ECO:0000313" key="1">
    <source>
        <dbReference type="EMBL" id="EGN93077.1"/>
    </source>
</evidence>
<gene>
    <name evidence="1" type="ORF">SERLA73DRAFT_146265</name>
</gene>